<dbReference type="Proteomes" id="UP001370490">
    <property type="component" value="Unassembled WGS sequence"/>
</dbReference>
<comment type="caution">
    <text evidence="2">The sequence shown here is derived from an EMBL/GenBank/DDBJ whole genome shotgun (WGS) entry which is preliminary data.</text>
</comment>
<feature type="transmembrane region" description="Helical" evidence="1">
    <location>
        <begin position="39"/>
        <end position="60"/>
    </location>
</feature>
<sequence>MLTEYWGVVYEVSGKEAEENAVAMTVVFGSLLRGSARHATYISLLLFFTLYECVSFELVIRQYHKVREKQYDHKDPMSSTPVVSGVMVRKVPRDPTETHPFHLEKSLLQLGCEDKHVMDLANEVRCILAEEHISIAH</sequence>
<name>A0AAN8VTB7_9MAGN</name>
<accession>A0AAN8VTB7</accession>
<evidence type="ECO:0000313" key="3">
    <source>
        <dbReference type="Proteomes" id="UP001370490"/>
    </source>
</evidence>
<organism evidence="2 3">
    <name type="scientific">Dillenia turbinata</name>
    <dbReference type="NCBI Taxonomy" id="194707"/>
    <lineage>
        <taxon>Eukaryota</taxon>
        <taxon>Viridiplantae</taxon>
        <taxon>Streptophyta</taxon>
        <taxon>Embryophyta</taxon>
        <taxon>Tracheophyta</taxon>
        <taxon>Spermatophyta</taxon>
        <taxon>Magnoliopsida</taxon>
        <taxon>eudicotyledons</taxon>
        <taxon>Gunneridae</taxon>
        <taxon>Pentapetalae</taxon>
        <taxon>Dilleniales</taxon>
        <taxon>Dilleniaceae</taxon>
        <taxon>Dillenia</taxon>
    </lineage>
</organism>
<dbReference type="AlphaFoldDB" id="A0AAN8VTB7"/>
<keyword evidence="3" id="KW-1185">Reference proteome</keyword>
<dbReference type="EMBL" id="JBAMMX010000005">
    <property type="protein sequence ID" value="KAK6939860.1"/>
    <property type="molecule type" value="Genomic_DNA"/>
</dbReference>
<evidence type="ECO:0000313" key="2">
    <source>
        <dbReference type="EMBL" id="KAK6939860.1"/>
    </source>
</evidence>
<proteinExistence type="predicted"/>
<gene>
    <name evidence="2" type="ORF">RJ641_029391</name>
</gene>
<keyword evidence="1" id="KW-1133">Transmembrane helix</keyword>
<protein>
    <submittedName>
        <fullName evidence="2">Uncharacterized protein</fullName>
    </submittedName>
</protein>
<evidence type="ECO:0000256" key="1">
    <source>
        <dbReference type="SAM" id="Phobius"/>
    </source>
</evidence>
<reference evidence="2 3" key="1">
    <citation type="submission" date="2023-12" db="EMBL/GenBank/DDBJ databases">
        <title>A high-quality genome assembly for Dillenia turbinata (Dilleniales).</title>
        <authorList>
            <person name="Chanderbali A."/>
        </authorList>
    </citation>
    <scope>NUCLEOTIDE SEQUENCE [LARGE SCALE GENOMIC DNA]</scope>
    <source>
        <strain evidence="2">LSX21</strain>
        <tissue evidence="2">Leaf</tissue>
    </source>
</reference>
<keyword evidence="1" id="KW-0472">Membrane</keyword>
<keyword evidence="1" id="KW-0812">Transmembrane</keyword>